<evidence type="ECO:0000259" key="2">
    <source>
        <dbReference type="Pfam" id="PF01368"/>
    </source>
</evidence>
<feature type="compositionally biased region" description="Low complexity" evidence="1">
    <location>
        <begin position="267"/>
        <end position="279"/>
    </location>
</feature>
<keyword evidence="5" id="KW-0269">Exonuclease</keyword>
<dbReference type="GO" id="GO:0004527">
    <property type="term" value="F:exonuclease activity"/>
    <property type="evidence" value="ECO:0007669"/>
    <property type="project" value="UniProtKB-KW"/>
</dbReference>
<feature type="domain" description="DDH" evidence="2">
    <location>
        <begin position="27"/>
        <end position="159"/>
    </location>
</feature>
<accession>A0A495R0L5</accession>
<sequence>MTTTGPVPALADRAAACADRLRAADRVLLASHIDADGLTSAAIATAALSRAGIPVETVFKKQLDAAEIESIAAREYDTVLFTDFGSGQLDVISEHVAAGDFEAIIADHHQPSDPDDCHPDAVVATDGYADFETHLNPLLEGINGASELSGAGAAYVLARALSTGETDNRDLAALAVVGAVGDMQAVGGELVGANAGLVEEGIAADVLEKGTDLSLYGKQTRPLPKLLEYATEVPIPGISNDQAGATRFLEGLGLELKADGGRSSDEGPASGGARSASAGNWRTWADLSDDERQTVASGLVQRAVERGVPADKIETLIGTTYTLTAEPRGTELRDASEFSTLLNATARYERADVGLAVCLGERDAPLERARTLLSNHRRNLSEGLTLVKERGVTPAGTVQWFDAGDAIRETIVGIVAGMALGTDGVDSDKPIIAFASTDEDETKVSSRATGPLVGRGVDLSVVMRDAAQSVGGDGGGHDIAAGATIPAGEESAFIEAADEIISDQLS</sequence>
<feature type="domain" description="DHH-CID" evidence="4">
    <location>
        <begin position="276"/>
        <end position="317"/>
    </location>
</feature>
<dbReference type="InterPro" id="IPR038763">
    <property type="entry name" value="DHH_sf"/>
</dbReference>
<evidence type="ECO:0000256" key="1">
    <source>
        <dbReference type="SAM" id="MobiDB-lite"/>
    </source>
</evidence>
<dbReference type="RefSeq" id="WP_121301993.1">
    <property type="nucleotide sequence ID" value="NZ_RBWW01000001.1"/>
</dbReference>
<dbReference type="EMBL" id="RBWW01000001">
    <property type="protein sequence ID" value="RKS80802.1"/>
    <property type="molecule type" value="Genomic_DNA"/>
</dbReference>
<dbReference type="InterPro" id="IPR051673">
    <property type="entry name" value="SSDNA_exonuclease_RecJ"/>
</dbReference>
<dbReference type="SUPFAM" id="SSF64182">
    <property type="entry name" value="DHH phosphoesterases"/>
    <property type="match status" value="1"/>
</dbReference>
<gene>
    <name evidence="5" type="ORF">BDK61_0061</name>
</gene>
<dbReference type="InterPro" id="IPR003156">
    <property type="entry name" value="DHHA1_dom"/>
</dbReference>
<dbReference type="InterPro" id="IPR001667">
    <property type="entry name" value="DDH_dom"/>
</dbReference>
<feature type="domain" description="DHHA1" evidence="3">
    <location>
        <begin position="407"/>
        <end position="502"/>
    </location>
</feature>
<dbReference type="PANTHER" id="PTHR30255:SF3">
    <property type="entry name" value="SINGLE-STRANDED-DNA-SPECIFIC EXONUCLEASE RECJ"/>
    <property type="match status" value="1"/>
</dbReference>
<dbReference type="Pfam" id="PF21763">
    <property type="entry name" value="DHH_CID"/>
    <property type="match status" value="2"/>
</dbReference>
<dbReference type="GO" id="GO:0003676">
    <property type="term" value="F:nucleic acid binding"/>
    <property type="evidence" value="ECO:0007669"/>
    <property type="project" value="InterPro"/>
</dbReference>
<dbReference type="InterPro" id="IPR048515">
    <property type="entry name" value="DHH_CID"/>
</dbReference>
<evidence type="ECO:0000259" key="4">
    <source>
        <dbReference type="Pfam" id="PF21763"/>
    </source>
</evidence>
<feature type="domain" description="DHH-CID" evidence="4">
    <location>
        <begin position="215"/>
        <end position="260"/>
    </location>
</feature>
<dbReference type="Gene3D" id="3.90.1640.30">
    <property type="match status" value="1"/>
</dbReference>
<keyword evidence="5" id="KW-0378">Hydrolase</keyword>
<evidence type="ECO:0000259" key="3">
    <source>
        <dbReference type="Pfam" id="PF02272"/>
    </source>
</evidence>
<keyword evidence="5" id="KW-0540">Nuclease</keyword>
<evidence type="ECO:0000313" key="5">
    <source>
        <dbReference type="EMBL" id="RKS80802.1"/>
    </source>
</evidence>
<name>A0A495R0L5_9EURY</name>
<organism evidence="5 6">
    <name type="scientific">Haloarcula quadrata</name>
    <dbReference type="NCBI Taxonomy" id="182779"/>
    <lineage>
        <taxon>Archaea</taxon>
        <taxon>Methanobacteriati</taxon>
        <taxon>Methanobacteriota</taxon>
        <taxon>Stenosarchaea group</taxon>
        <taxon>Halobacteria</taxon>
        <taxon>Halobacteriales</taxon>
        <taxon>Haloarculaceae</taxon>
        <taxon>Haloarcula</taxon>
    </lineage>
</organism>
<dbReference type="Gene3D" id="3.10.310.30">
    <property type="match status" value="1"/>
</dbReference>
<proteinExistence type="predicted"/>
<dbReference type="Pfam" id="PF02272">
    <property type="entry name" value="DHHA1"/>
    <property type="match status" value="1"/>
</dbReference>
<feature type="region of interest" description="Disordered" evidence="1">
    <location>
        <begin position="259"/>
        <end position="281"/>
    </location>
</feature>
<dbReference type="Proteomes" id="UP000268233">
    <property type="component" value="Unassembled WGS sequence"/>
</dbReference>
<dbReference type="Pfam" id="PF01368">
    <property type="entry name" value="DHH"/>
    <property type="match status" value="1"/>
</dbReference>
<dbReference type="AlphaFoldDB" id="A0A495R0L5"/>
<evidence type="ECO:0000313" key="6">
    <source>
        <dbReference type="Proteomes" id="UP000268233"/>
    </source>
</evidence>
<protein>
    <submittedName>
        <fullName evidence="5">RecJ-like exonuclease</fullName>
    </submittedName>
</protein>
<reference evidence="5 6" key="1">
    <citation type="submission" date="2018-10" db="EMBL/GenBank/DDBJ databases">
        <title>Genomic Encyclopedia of Archaeal and Bacterial Type Strains, Phase II (KMG-II): from individual species to whole genera.</title>
        <authorList>
            <person name="Goeker M."/>
        </authorList>
    </citation>
    <scope>NUCLEOTIDE SEQUENCE [LARGE SCALE GENOMIC DNA]</scope>
    <source>
        <strain evidence="5 6">DSM 11927</strain>
    </source>
</reference>
<keyword evidence="6" id="KW-1185">Reference proteome</keyword>
<comment type="caution">
    <text evidence="5">The sequence shown here is derived from an EMBL/GenBank/DDBJ whole genome shotgun (WGS) entry which is preliminary data.</text>
</comment>
<dbReference type="PANTHER" id="PTHR30255">
    <property type="entry name" value="SINGLE-STRANDED-DNA-SPECIFIC EXONUCLEASE RECJ"/>
    <property type="match status" value="1"/>
</dbReference>